<feature type="chain" id="PRO_5039267378" description="Cysteine peptidase C11 family protein" evidence="1">
    <location>
        <begin position="21"/>
        <end position="621"/>
    </location>
</feature>
<dbReference type="InterPro" id="IPR005077">
    <property type="entry name" value="Peptidase_C11"/>
</dbReference>
<dbReference type="PANTHER" id="PTHR37835">
    <property type="entry name" value="ALPHA-CLOSTRIPAIN"/>
    <property type="match status" value="1"/>
</dbReference>
<evidence type="ECO:0008006" key="4">
    <source>
        <dbReference type="Google" id="ProtNLM"/>
    </source>
</evidence>
<keyword evidence="1" id="KW-0732">Signal</keyword>
<gene>
    <name evidence="2" type="ORF">H6H00_10935</name>
</gene>
<protein>
    <recommendedName>
        <fullName evidence="4">Cysteine peptidase C11 family protein</fullName>
    </recommendedName>
</protein>
<dbReference type="EMBL" id="CP060131">
    <property type="protein sequence ID" value="QNG54354.1"/>
    <property type="molecule type" value="Genomic_DNA"/>
</dbReference>
<evidence type="ECO:0000256" key="1">
    <source>
        <dbReference type="SAM" id="SignalP"/>
    </source>
</evidence>
<name>A0A7G7MNJ3_9PSEU</name>
<dbReference type="PROSITE" id="PS51257">
    <property type="entry name" value="PROKAR_LIPOPROTEIN"/>
    <property type="match status" value="1"/>
</dbReference>
<dbReference type="RefSeq" id="WP_185721174.1">
    <property type="nucleotide sequence ID" value="NZ_BAAAWI010000001.1"/>
</dbReference>
<feature type="signal peptide" evidence="1">
    <location>
        <begin position="1"/>
        <end position="20"/>
    </location>
</feature>
<keyword evidence="3" id="KW-1185">Reference proteome</keyword>
<organism evidence="2 3">
    <name type="scientific">Pseudonocardia petroleophila</name>
    <dbReference type="NCBI Taxonomy" id="37331"/>
    <lineage>
        <taxon>Bacteria</taxon>
        <taxon>Bacillati</taxon>
        <taxon>Actinomycetota</taxon>
        <taxon>Actinomycetes</taxon>
        <taxon>Pseudonocardiales</taxon>
        <taxon>Pseudonocardiaceae</taxon>
        <taxon>Pseudonocardia</taxon>
    </lineage>
</organism>
<evidence type="ECO:0000313" key="2">
    <source>
        <dbReference type="EMBL" id="QNG54354.1"/>
    </source>
</evidence>
<accession>A0A7G7MNJ3</accession>
<dbReference type="PANTHER" id="PTHR37835:SF1">
    <property type="entry name" value="ALPHA-CLOSTRIPAIN"/>
    <property type="match status" value="1"/>
</dbReference>
<reference evidence="2 3" key="1">
    <citation type="submission" date="2020-08" db="EMBL/GenBank/DDBJ databases">
        <authorList>
            <person name="Mo P."/>
        </authorList>
    </citation>
    <scope>NUCLEOTIDE SEQUENCE [LARGE SCALE GENOMIC DNA]</scope>
    <source>
        <strain evidence="2 3">CGMCC 4.1532</strain>
    </source>
</reference>
<proteinExistence type="predicted"/>
<dbReference type="Gene3D" id="3.40.50.11970">
    <property type="match status" value="1"/>
</dbReference>
<dbReference type="AlphaFoldDB" id="A0A7G7MNJ3"/>
<dbReference type="KEGG" id="ppel:H6H00_10935"/>
<sequence>MRRRLAGPIVACLLAAGCSAGPIPDDAPQGWTVLVYSIADTDLEPFLLTDLGELGEVGTSDDVAISALADRAAGYTDEPALGLGDWEGGKVLRYTDAGVEVVEELGEVNTGDPDVLRRFVADGLAAHPAQNTAVILTDHGAAWSGVGGDESAGSDVLTLAEMRDAVAGGLADAGVEKLDLLGFDACLMATYETASAFTGVADRMLASQELEPGHGWDYRVLQVLADDPATTVDALGGALIDGFDAQAKEEGTGADITLSLVDLTRMPAVEEAMTAFGGALTERVATLAPVVGAQRASTLGFGRSPDPVEDTHMADLGILAAQIGVEALDVADEADALVRALNDAVVDRVAGQAVRGATGLSIYFPPQAEYFDAAYADVPGAGPWTRFLQGFYGAGDALPADRRPRFLGDPDASFDADGLTLVGAVDPAAAAAVSEAVITYGLVDDDGGTTFLGEEPATVDDDGQVVGVYDLTQLTISDGVDTAQAYLTLTDAGDGVSSIDVPMAYYAPGAQEYQDVLLTITVDGATGDVLDETYYAYDEVLGTFGELTADPAGIIVPEVLAVGADGEQTWTATTDVGLYADLPALRYDLAPLPSGSTLYAGLTVTDFGGGTDTAATTVTVP</sequence>
<dbReference type="Pfam" id="PF03415">
    <property type="entry name" value="Peptidase_C11"/>
    <property type="match status" value="1"/>
</dbReference>
<evidence type="ECO:0000313" key="3">
    <source>
        <dbReference type="Proteomes" id="UP000515728"/>
    </source>
</evidence>
<dbReference type="Proteomes" id="UP000515728">
    <property type="component" value="Chromosome"/>
</dbReference>